<dbReference type="PANTHER" id="PTHR37813">
    <property type="entry name" value="FELS-2 PROPHAGE PROTEIN"/>
    <property type="match status" value="1"/>
</dbReference>
<keyword evidence="5" id="KW-1185">Reference proteome</keyword>
<keyword evidence="2" id="KW-0472">Membrane</keyword>
<dbReference type="RefSeq" id="WP_076500910.1">
    <property type="nucleotide sequence ID" value="NZ_FTOP01000007.1"/>
</dbReference>
<evidence type="ECO:0000259" key="3">
    <source>
        <dbReference type="Pfam" id="PF10145"/>
    </source>
</evidence>
<proteinExistence type="predicted"/>
<gene>
    <name evidence="4" type="ORF">SAMN05421761_10754</name>
</gene>
<feature type="transmembrane region" description="Helical" evidence="2">
    <location>
        <begin position="743"/>
        <end position="766"/>
    </location>
</feature>
<dbReference type="AlphaFoldDB" id="A0A1N7MQX6"/>
<dbReference type="PANTHER" id="PTHR37813:SF1">
    <property type="entry name" value="FELS-2 PROPHAGE PROTEIN"/>
    <property type="match status" value="1"/>
</dbReference>
<evidence type="ECO:0000256" key="1">
    <source>
        <dbReference type="ARBA" id="ARBA00022612"/>
    </source>
</evidence>
<dbReference type="InterPro" id="IPR010090">
    <property type="entry name" value="Phage_tape_meas"/>
</dbReference>
<feature type="transmembrane region" description="Helical" evidence="2">
    <location>
        <begin position="413"/>
        <end position="440"/>
    </location>
</feature>
<evidence type="ECO:0000256" key="2">
    <source>
        <dbReference type="SAM" id="Phobius"/>
    </source>
</evidence>
<feature type="transmembrane region" description="Helical" evidence="2">
    <location>
        <begin position="498"/>
        <end position="521"/>
    </location>
</feature>
<dbReference type="STRING" id="529505.SAMN05421761_10754"/>
<name>A0A1N7MQX6_9BACT</name>
<protein>
    <submittedName>
        <fullName evidence="4">Phage tail tape measure protein, TP901 family, core region</fullName>
    </submittedName>
</protein>
<keyword evidence="1" id="KW-1188">Viral release from host cell</keyword>
<keyword evidence="2" id="KW-0812">Transmembrane</keyword>
<evidence type="ECO:0000313" key="4">
    <source>
        <dbReference type="EMBL" id="SIS88523.1"/>
    </source>
</evidence>
<keyword evidence="2" id="KW-1133">Transmembrane helix</keyword>
<sequence>MSTTGKLNVLIGANAENFYSAIGGVQKRLQGVSKDLDRISKDISMKVSAPLALLGGVALNTFSTFEDSMLKVKSLTGATDEQFKELNKTAKTLGATTRFSGSEVGDAMGYMALAGWDTTKIIQGLDGVLNLAAGSGEDLAKVSDILTDGLSAFGKEASYSARMADILAMASAKSNTSIGLMGEAFKYVAPLAGALKFAVEDTNLALGLMANAGIKGSQAGTSLKNTINRLVAPTKESQTALENLGYTAINTDGSVKPLAQILEELRGKFSGLTTSQKAQNAGLLAGKDAMSGLLAIINASDDDFYNLQNNLINSEGQAKIMAETLESGLGGAFRRMKSNIESVLIMIGENLAPLVINISDVVGKVTQVINDLSPSFQRVVTVIGVILAVVPPLIVAFGSIIKIVTSSIVAIKTLLPLLAGISAPVLAIAAGVGAAVYLIIKYWDEIKEYFTNGDGSTLTNSITELWNGSMQKITEAVKEVVKFTKELWSKYGQDVKDIFSGLFGVVYTQITNLLNIIGLLIRGITTTFRFFLKLFTGDFKGAFNVVKDFALDIFKTIVSTIAESFKSILNIAGTLAEKLGFEKINKGIEGTISWLDKLKYSATTTAEGVSELGDEVAELNETLNQNNNTDFGTGVGNGIRKNIIEPIREVKREFDLTASLVGNKVNEMGKKLLESSLTIQGSFENVNWTYEQYMSYFHEFENGTYVALQGILSIGDGIQQMFLDLFRTGQLSFKGLIRQIGMFIAKLLSAIAAAAILNVLTGGLFAGKGAVKSAFSFTNLLSQFSGGMFNFPLAGSRAGGGDVDMGKAYLVGERGRELFIPNTGGTVVSSDSLSKLNNRGSSSAGGGEVTFKIKRDTLVGILKQDERFKERF</sequence>
<dbReference type="NCBIfam" id="TIGR01760">
    <property type="entry name" value="tape_meas_TP901"/>
    <property type="match status" value="1"/>
</dbReference>
<evidence type="ECO:0000313" key="5">
    <source>
        <dbReference type="Proteomes" id="UP000186026"/>
    </source>
</evidence>
<feature type="domain" description="Phage tail tape measure protein" evidence="3">
    <location>
        <begin position="87"/>
        <end position="285"/>
    </location>
</feature>
<dbReference type="EMBL" id="FTOP01000007">
    <property type="protein sequence ID" value="SIS88523.1"/>
    <property type="molecule type" value="Genomic_DNA"/>
</dbReference>
<accession>A0A1N7MQX6</accession>
<feature type="transmembrane region" description="Helical" evidence="2">
    <location>
        <begin position="379"/>
        <end position="401"/>
    </location>
</feature>
<dbReference type="OrthoDB" id="978230at2"/>
<dbReference type="Pfam" id="PF10145">
    <property type="entry name" value="PhageMin_Tail"/>
    <property type="match status" value="1"/>
</dbReference>
<dbReference type="Proteomes" id="UP000186026">
    <property type="component" value="Unassembled WGS sequence"/>
</dbReference>
<organism evidence="4 5">
    <name type="scientific">Belliella pelovolcani</name>
    <dbReference type="NCBI Taxonomy" id="529505"/>
    <lineage>
        <taxon>Bacteria</taxon>
        <taxon>Pseudomonadati</taxon>
        <taxon>Bacteroidota</taxon>
        <taxon>Cytophagia</taxon>
        <taxon>Cytophagales</taxon>
        <taxon>Cyclobacteriaceae</taxon>
        <taxon>Belliella</taxon>
    </lineage>
</organism>
<reference evidence="5" key="1">
    <citation type="submission" date="2017-01" db="EMBL/GenBank/DDBJ databases">
        <authorList>
            <person name="Varghese N."/>
            <person name="Submissions S."/>
        </authorList>
    </citation>
    <scope>NUCLEOTIDE SEQUENCE [LARGE SCALE GENOMIC DNA]</scope>
    <source>
        <strain evidence="5">DSM 46698</strain>
    </source>
</reference>